<gene>
    <name evidence="1" type="ORF">DJ535_21025</name>
</gene>
<sequence length="37" mass="4026">VEGQINPRVNLWGNVGAQLGDKGYSDTNAMVGIKYNF</sequence>
<feature type="non-terminal residue" evidence="1">
    <location>
        <position position="1"/>
    </location>
</feature>
<dbReference type="InterPro" id="IPR006315">
    <property type="entry name" value="OM_autotransptr_brl_dom"/>
</dbReference>
<dbReference type="NCBIfam" id="TIGR01414">
    <property type="entry name" value="autotrans_barl"/>
    <property type="match status" value="1"/>
</dbReference>
<dbReference type="Gene3D" id="2.40.128.130">
    <property type="entry name" value="Autotransporter beta-domain"/>
    <property type="match status" value="1"/>
</dbReference>
<dbReference type="Proteomes" id="UP000306790">
    <property type="component" value="Unassembled WGS sequence"/>
</dbReference>
<organism evidence="1 2">
    <name type="scientific">Citrobacter murliniae</name>
    <dbReference type="NCBI Taxonomy" id="67829"/>
    <lineage>
        <taxon>Bacteria</taxon>
        <taxon>Pseudomonadati</taxon>
        <taxon>Pseudomonadota</taxon>
        <taxon>Gammaproteobacteria</taxon>
        <taxon>Enterobacterales</taxon>
        <taxon>Enterobacteriaceae</taxon>
        <taxon>Citrobacter</taxon>
        <taxon>Citrobacter freundii complex</taxon>
    </lineage>
</organism>
<evidence type="ECO:0000313" key="1">
    <source>
        <dbReference type="EMBL" id="THE34392.1"/>
    </source>
</evidence>
<evidence type="ECO:0000313" key="2">
    <source>
        <dbReference type="Proteomes" id="UP000306790"/>
    </source>
</evidence>
<proteinExistence type="predicted"/>
<comment type="caution">
    <text evidence="1">The sequence shown here is derived from an EMBL/GenBank/DDBJ whole genome shotgun (WGS) entry which is preliminary data.</text>
</comment>
<keyword evidence="2" id="KW-1185">Reference proteome</keyword>
<dbReference type="EMBL" id="QFVP01000017">
    <property type="protein sequence ID" value="THE34392.1"/>
    <property type="molecule type" value="Genomic_DNA"/>
</dbReference>
<name>A0ABY2PQW6_9ENTR</name>
<reference evidence="1 2" key="1">
    <citation type="submission" date="2018-05" db="EMBL/GenBank/DDBJ databases">
        <title>Isolation and genomic analyses of lactose-positive bacteria from faecal samples of preterm neonates.</title>
        <authorList>
            <person name="Chen Y."/>
            <person name="Brook T.C."/>
            <person name="O'Neill I."/>
            <person name="Soe C.Z."/>
            <person name="Hall L.J."/>
            <person name="Hoyles L."/>
        </authorList>
    </citation>
    <scope>NUCLEOTIDE SEQUENCE [LARGE SCALE GENOMIC DNA]</scope>
    <source>
        <strain evidence="1 2">P080C CL</strain>
    </source>
</reference>
<accession>A0ABY2PQW6</accession>
<protein>
    <submittedName>
        <fullName evidence="1">Autotransporter outer membrane beta-barrel domain-containing protein</fullName>
    </submittedName>
</protein>
<dbReference type="InterPro" id="IPR036709">
    <property type="entry name" value="Autotransporte_beta_dom_sf"/>
</dbReference>